<name>A0ABW2JAD0_9BURK</name>
<accession>A0ABW2JAD0</accession>
<dbReference type="SUPFAM" id="SSF56672">
    <property type="entry name" value="DNA/RNA polymerases"/>
    <property type="match status" value="1"/>
</dbReference>
<dbReference type="InterPro" id="IPR043502">
    <property type="entry name" value="DNA/RNA_pol_sf"/>
</dbReference>
<protein>
    <submittedName>
        <fullName evidence="3">Y-family DNA polymerase</fullName>
    </submittedName>
</protein>
<dbReference type="Proteomes" id="UP001596379">
    <property type="component" value="Unassembled WGS sequence"/>
</dbReference>
<proteinExistence type="predicted"/>
<dbReference type="RefSeq" id="WP_382236817.1">
    <property type="nucleotide sequence ID" value="NZ_JBHTCC010000005.1"/>
</dbReference>
<dbReference type="EMBL" id="JBHTCC010000005">
    <property type="protein sequence ID" value="MFC7300016.1"/>
    <property type="molecule type" value="Genomic_DNA"/>
</dbReference>
<reference evidence="4" key="1">
    <citation type="journal article" date="2019" name="Int. J. Syst. Evol. Microbiol.">
        <title>The Global Catalogue of Microorganisms (GCM) 10K type strain sequencing project: providing services to taxonomists for standard genome sequencing and annotation.</title>
        <authorList>
            <consortium name="The Broad Institute Genomics Platform"/>
            <consortium name="The Broad Institute Genome Sequencing Center for Infectious Disease"/>
            <person name="Wu L."/>
            <person name="Ma J."/>
        </authorList>
    </citation>
    <scope>NUCLEOTIDE SEQUENCE [LARGE SCALE GENOMIC DNA]</scope>
    <source>
        <strain evidence="4">CCUG 36956</strain>
    </source>
</reference>
<dbReference type="PANTHER" id="PTHR35369:SF2">
    <property type="entry name" value="BLR3025 PROTEIN"/>
    <property type="match status" value="1"/>
</dbReference>
<dbReference type="Pfam" id="PF00817">
    <property type="entry name" value="IMS"/>
    <property type="match status" value="1"/>
</dbReference>
<dbReference type="InterPro" id="IPR050356">
    <property type="entry name" value="SulA_CellDiv_inhibitor"/>
</dbReference>
<organism evidence="3 4">
    <name type="scientific">Herminiimonas aquatilis</name>
    <dbReference type="NCBI Taxonomy" id="345342"/>
    <lineage>
        <taxon>Bacteria</taxon>
        <taxon>Pseudomonadati</taxon>
        <taxon>Pseudomonadota</taxon>
        <taxon>Betaproteobacteria</taxon>
        <taxon>Burkholderiales</taxon>
        <taxon>Oxalobacteraceae</taxon>
        <taxon>Herminiimonas</taxon>
    </lineage>
</organism>
<evidence type="ECO:0000256" key="1">
    <source>
        <dbReference type="ARBA" id="ARBA00022763"/>
    </source>
</evidence>
<dbReference type="PANTHER" id="PTHR35369">
    <property type="entry name" value="BLR3025 PROTEIN-RELATED"/>
    <property type="match status" value="1"/>
</dbReference>
<gene>
    <name evidence="3" type="ORF">ACFQO0_16375</name>
</gene>
<keyword evidence="4" id="KW-1185">Reference proteome</keyword>
<keyword evidence="1" id="KW-0227">DNA damage</keyword>
<dbReference type="CDD" id="cd03468">
    <property type="entry name" value="PolY_like"/>
    <property type="match status" value="1"/>
</dbReference>
<evidence type="ECO:0000313" key="4">
    <source>
        <dbReference type="Proteomes" id="UP001596379"/>
    </source>
</evidence>
<evidence type="ECO:0000313" key="3">
    <source>
        <dbReference type="EMBL" id="MFC7300016.1"/>
    </source>
</evidence>
<evidence type="ECO:0000259" key="2">
    <source>
        <dbReference type="Pfam" id="PF00817"/>
    </source>
</evidence>
<dbReference type="InterPro" id="IPR001126">
    <property type="entry name" value="UmuC"/>
</dbReference>
<comment type="caution">
    <text evidence="3">The sequence shown here is derived from an EMBL/GenBank/DDBJ whole genome shotgun (WGS) entry which is preliminary data.</text>
</comment>
<sequence>MLWIALHLPQLPLDTALRCRLSHPSDAAEAAVLASVAAPACLQEQPVVICERKLVGWCNQRAEEAGIQPGMSETSARALTAELQAFPRDREQEAQALHEAALWSLHFTPHVVLCSSGLLMEVAASLRLFNGTQNIASALLSGLMELGLHARLASAPTASGAWLRAQSDQSTRVFLASDQADAALDELPLQVLESARSHLETLNGIGCRTIGQLRRLPRAGLTRRFGKEMLREIDRAYGHESEAHQWFEAPIVFDARLELPARVESTEALLFAARRLLLQLGGWLAARHAAVASITLLLHHESTRQRDHRSTPLTIVLGMPSRDIDHLTLLLRERLAQLDLIAPVIEIALKANQIAEQAAPNNELFPTSASDAESTGRLIERLQSRLGNEAVRQLSMFADHRPEKSTTTTAIHGRQNTHRNNRQDALIPHGAGARPTWLLQKPLALITRQHKPFYQSPLTLLTGPERIESGWWDDGLAARDYFIAQNDKHLLLWIFRLRTMNDVTGSGWFLHGFFA</sequence>
<feature type="domain" description="UmuC" evidence="2">
    <location>
        <begin position="41"/>
        <end position="163"/>
    </location>
</feature>